<name>A0A921S051_SORBI</name>
<sequence length="293" mass="31079">MECPSPKPSVVPALILLVLMMAAEPRIALKLEPTGTSSNIPPLLDCAPAPAGAARSNNLGAFRGNVLALLGALPAAAAAAPTGLVAAAQSGGAVGDDDDRAFCFSFGVRRRSSDVADGCHGRRGAVWRAGCFLSYADTNASTAREDVFRGWFYDDDDDDTPTAALGSQCVATSTAAECSRCLNESAQVVPKLKEGRQLSLVHGDAVVVVGYSCYLRVPLFPATTRWCVMTMEGFFFVSAAVFDVVVFHGLTGGATLDDHRRQGTLLPVCLGREKYKARKQQKRRQRIGNRLVG</sequence>
<comment type="caution">
    <text evidence="2">The sequence shown here is derived from an EMBL/GenBank/DDBJ whole genome shotgun (WGS) entry which is preliminary data.</text>
</comment>
<reference evidence="2" key="2">
    <citation type="submission" date="2020-10" db="EMBL/GenBank/DDBJ databases">
        <authorList>
            <person name="Cooper E.A."/>
            <person name="Brenton Z.W."/>
            <person name="Flinn B.S."/>
            <person name="Jenkins J."/>
            <person name="Shu S."/>
            <person name="Flowers D."/>
            <person name="Luo F."/>
            <person name="Wang Y."/>
            <person name="Xia P."/>
            <person name="Barry K."/>
            <person name="Daum C."/>
            <person name="Lipzen A."/>
            <person name="Yoshinaga Y."/>
            <person name="Schmutz J."/>
            <person name="Saski C."/>
            <person name="Vermerris W."/>
            <person name="Kresovich S."/>
        </authorList>
    </citation>
    <scope>NUCLEOTIDE SEQUENCE</scope>
</reference>
<keyword evidence="1" id="KW-0732">Signal</keyword>
<protein>
    <recommendedName>
        <fullName evidence="4">Gnk2-homologous domain-containing protein</fullName>
    </recommendedName>
</protein>
<accession>A0A921S051</accession>
<feature type="signal peptide" evidence="1">
    <location>
        <begin position="1"/>
        <end position="28"/>
    </location>
</feature>
<dbReference type="Proteomes" id="UP000807115">
    <property type="component" value="Chromosome 1"/>
</dbReference>
<dbReference type="EMBL" id="CM027680">
    <property type="protein sequence ID" value="KAG0549076.1"/>
    <property type="molecule type" value="Genomic_DNA"/>
</dbReference>
<gene>
    <name evidence="2" type="ORF">BDA96_01G223700</name>
</gene>
<evidence type="ECO:0008006" key="4">
    <source>
        <dbReference type="Google" id="ProtNLM"/>
    </source>
</evidence>
<evidence type="ECO:0000256" key="1">
    <source>
        <dbReference type="SAM" id="SignalP"/>
    </source>
</evidence>
<proteinExistence type="predicted"/>
<organism evidence="2 3">
    <name type="scientific">Sorghum bicolor</name>
    <name type="common">Sorghum</name>
    <name type="synonym">Sorghum vulgare</name>
    <dbReference type="NCBI Taxonomy" id="4558"/>
    <lineage>
        <taxon>Eukaryota</taxon>
        <taxon>Viridiplantae</taxon>
        <taxon>Streptophyta</taxon>
        <taxon>Embryophyta</taxon>
        <taxon>Tracheophyta</taxon>
        <taxon>Spermatophyta</taxon>
        <taxon>Magnoliopsida</taxon>
        <taxon>Liliopsida</taxon>
        <taxon>Poales</taxon>
        <taxon>Poaceae</taxon>
        <taxon>PACMAD clade</taxon>
        <taxon>Panicoideae</taxon>
        <taxon>Andropogonodae</taxon>
        <taxon>Andropogoneae</taxon>
        <taxon>Sorghinae</taxon>
        <taxon>Sorghum</taxon>
    </lineage>
</organism>
<evidence type="ECO:0000313" key="2">
    <source>
        <dbReference type="EMBL" id="KAG0549076.1"/>
    </source>
</evidence>
<evidence type="ECO:0000313" key="3">
    <source>
        <dbReference type="Proteomes" id="UP000807115"/>
    </source>
</evidence>
<feature type="chain" id="PRO_5037068982" description="Gnk2-homologous domain-containing protein" evidence="1">
    <location>
        <begin position="29"/>
        <end position="293"/>
    </location>
</feature>
<reference evidence="2" key="1">
    <citation type="journal article" date="2019" name="BMC Genomics">
        <title>A new reference genome for Sorghum bicolor reveals high levels of sequence similarity between sweet and grain genotypes: implications for the genetics of sugar metabolism.</title>
        <authorList>
            <person name="Cooper E.A."/>
            <person name="Brenton Z.W."/>
            <person name="Flinn B.S."/>
            <person name="Jenkins J."/>
            <person name="Shu S."/>
            <person name="Flowers D."/>
            <person name="Luo F."/>
            <person name="Wang Y."/>
            <person name="Xia P."/>
            <person name="Barry K."/>
            <person name="Daum C."/>
            <person name="Lipzen A."/>
            <person name="Yoshinaga Y."/>
            <person name="Schmutz J."/>
            <person name="Saski C."/>
            <person name="Vermerris W."/>
            <person name="Kresovich S."/>
        </authorList>
    </citation>
    <scope>NUCLEOTIDE SEQUENCE</scope>
</reference>
<dbReference type="AlphaFoldDB" id="A0A921S051"/>